<dbReference type="PROSITE" id="PS00573">
    <property type="entry name" value="PYRIDINE_REDOX_2"/>
    <property type="match status" value="1"/>
</dbReference>
<dbReference type="SUPFAM" id="SSF51905">
    <property type="entry name" value="FAD/NAD(P)-binding domain"/>
    <property type="match status" value="1"/>
</dbReference>
<evidence type="ECO:0000256" key="2">
    <source>
        <dbReference type="ARBA" id="ARBA00018719"/>
    </source>
</evidence>
<evidence type="ECO:0000256" key="10">
    <source>
        <dbReference type="SAM" id="MobiDB-lite"/>
    </source>
</evidence>
<evidence type="ECO:0000313" key="13">
    <source>
        <dbReference type="Proteomes" id="UP000480350"/>
    </source>
</evidence>
<dbReference type="InterPro" id="IPR023753">
    <property type="entry name" value="FAD/NAD-binding_dom"/>
</dbReference>
<reference evidence="12 13" key="1">
    <citation type="submission" date="2019-12" db="EMBL/GenBank/DDBJ databases">
        <authorList>
            <person name="Lee S.D."/>
        </authorList>
    </citation>
    <scope>NUCLEOTIDE SEQUENCE [LARGE SCALE GENOMIC DNA]</scope>
    <source>
        <strain evidence="12 13">GH1-50</strain>
    </source>
</reference>
<dbReference type="Proteomes" id="UP000480350">
    <property type="component" value="Unassembled WGS sequence"/>
</dbReference>
<dbReference type="PRINTS" id="PR00368">
    <property type="entry name" value="FADPNR"/>
</dbReference>
<keyword evidence="6" id="KW-1015">Disulfide bond</keyword>
<dbReference type="InterPro" id="IPR008255">
    <property type="entry name" value="Pyr_nucl-diS_OxRdtase_2_AS"/>
</dbReference>
<reference evidence="12 13" key="2">
    <citation type="submission" date="2020-03" db="EMBL/GenBank/DDBJ databases">
        <title>Kangsaoukella pontilimi gen. nov., sp. nov., a new member of the family Rhodobacteraceae isolated from a tidal mudflat.</title>
        <authorList>
            <person name="Kim I.S."/>
        </authorList>
    </citation>
    <scope>NUCLEOTIDE SEQUENCE [LARGE SCALE GENOMIC DNA]</scope>
    <source>
        <strain evidence="12 13">GH1-50</strain>
    </source>
</reference>
<gene>
    <name evidence="12" type="primary">trxB</name>
    <name evidence="12" type="ORF">GQ651_12370</name>
</gene>
<keyword evidence="9" id="KW-0521">NADP</keyword>
<keyword evidence="7 8" id="KW-0676">Redox-active center</keyword>
<dbReference type="NCBIfam" id="TIGR01292">
    <property type="entry name" value="TRX_reduct"/>
    <property type="match status" value="1"/>
</dbReference>
<dbReference type="GO" id="GO:0019430">
    <property type="term" value="P:removal of superoxide radicals"/>
    <property type="evidence" value="ECO:0007669"/>
    <property type="project" value="UniProtKB-UniRule"/>
</dbReference>
<keyword evidence="3 8" id="KW-0285">Flavoprotein</keyword>
<feature type="region of interest" description="Disordered" evidence="10">
    <location>
        <begin position="352"/>
        <end position="375"/>
    </location>
</feature>
<keyword evidence="4 8" id="KW-0274">FAD</keyword>
<protein>
    <recommendedName>
        <fullName evidence="2 8">Thioredoxin reductase</fullName>
        <ecNumber evidence="8">1.8.1.9</ecNumber>
    </recommendedName>
</protein>
<evidence type="ECO:0000256" key="4">
    <source>
        <dbReference type="ARBA" id="ARBA00022827"/>
    </source>
</evidence>
<name>A0A7C9IJ44_9RHOB</name>
<sequence length="375" mass="40161">MFRDLGVMTGRVKGDIYVAHPFVPATRRLYRQDCQAKGNIMGDVKTCRVLIIGSGPAGYTAAVYASRAMLEPVLVQGIQPGGQLTITTEVENWPGDTEVQGPDLMARMEAHARSVGTEIISDHIQSLDLSKRPFTAAGDSGTTYKADAVILATGAQAKWLGLPSEEHFKGFGVSACATCDGFFYRGQEVAVVGGGNTAVEEALFLTNFASKVTLIHRRDSLRAEKILQKRLFAHPKVDVIWDHEIDEVLGAQDPRGVEGLRLKNTKTGETQEIAVKGFFVAIGHAPASELVKDQLELHHGGYVVTKPDSTATSIPGVFAAGDITDHVYRQAVTSAGMGCMAALEVERFLAEDEDSDVEADTTAPLGYGAPVSATE</sequence>
<dbReference type="InterPro" id="IPR005982">
    <property type="entry name" value="Thioredox_Rdtase"/>
</dbReference>
<comment type="cofactor">
    <cofactor evidence="9">
        <name>FAD</name>
        <dbReference type="ChEBI" id="CHEBI:57692"/>
    </cofactor>
    <text evidence="9">Binds 1 FAD per subunit.</text>
</comment>
<dbReference type="InterPro" id="IPR050097">
    <property type="entry name" value="Ferredoxin-NADP_redctase_2"/>
</dbReference>
<evidence type="ECO:0000256" key="3">
    <source>
        <dbReference type="ARBA" id="ARBA00022630"/>
    </source>
</evidence>
<comment type="catalytic activity">
    <reaction evidence="8">
        <text>[thioredoxin]-dithiol + NADP(+) = [thioredoxin]-disulfide + NADPH + H(+)</text>
        <dbReference type="Rhea" id="RHEA:20345"/>
        <dbReference type="Rhea" id="RHEA-COMP:10698"/>
        <dbReference type="Rhea" id="RHEA-COMP:10700"/>
        <dbReference type="ChEBI" id="CHEBI:15378"/>
        <dbReference type="ChEBI" id="CHEBI:29950"/>
        <dbReference type="ChEBI" id="CHEBI:50058"/>
        <dbReference type="ChEBI" id="CHEBI:57783"/>
        <dbReference type="ChEBI" id="CHEBI:58349"/>
        <dbReference type="EC" id="1.8.1.9"/>
    </reaction>
</comment>
<dbReference type="Pfam" id="PF07992">
    <property type="entry name" value="Pyr_redox_2"/>
    <property type="match status" value="1"/>
</dbReference>
<dbReference type="Gene3D" id="3.50.50.60">
    <property type="entry name" value="FAD/NAD(P)-binding domain"/>
    <property type="match status" value="2"/>
</dbReference>
<evidence type="ECO:0000256" key="7">
    <source>
        <dbReference type="ARBA" id="ARBA00023284"/>
    </source>
</evidence>
<dbReference type="GO" id="GO:0005737">
    <property type="term" value="C:cytoplasm"/>
    <property type="evidence" value="ECO:0007669"/>
    <property type="project" value="InterPro"/>
</dbReference>
<evidence type="ECO:0000256" key="9">
    <source>
        <dbReference type="RuleBase" id="RU003881"/>
    </source>
</evidence>
<dbReference type="InterPro" id="IPR036188">
    <property type="entry name" value="FAD/NAD-bd_sf"/>
</dbReference>
<evidence type="ECO:0000256" key="5">
    <source>
        <dbReference type="ARBA" id="ARBA00023002"/>
    </source>
</evidence>
<dbReference type="AlphaFoldDB" id="A0A7C9IJ44"/>
<feature type="domain" description="FAD/NAD(P)-binding" evidence="11">
    <location>
        <begin position="48"/>
        <end position="338"/>
    </location>
</feature>
<dbReference type="GO" id="GO:0004791">
    <property type="term" value="F:thioredoxin-disulfide reductase (NADPH) activity"/>
    <property type="evidence" value="ECO:0007669"/>
    <property type="project" value="UniProtKB-UniRule"/>
</dbReference>
<dbReference type="PRINTS" id="PR00469">
    <property type="entry name" value="PNDRDTASEII"/>
</dbReference>
<evidence type="ECO:0000256" key="6">
    <source>
        <dbReference type="ARBA" id="ARBA00023157"/>
    </source>
</evidence>
<dbReference type="EC" id="1.8.1.9" evidence="8"/>
<evidence type="ECO:0000259" key="11">
    <source>
        <dbReference type="Pfam" id="PF07992"/>
    </source>
</evidence>
<comment type="similarity">
    <text evidence="1 8">Belongs to the class-II pyridine nucleotide-disulfide oxidoreductase family.</text>
</comment>
<evidence type="ECO:0000256" key="8">
    <source>
        <dbReference type="RuleBase" id="RU003880"/>
    </source>
</evidence>
<organism evidence="12 13">
    <name type="scientific">Kangsaoukella pontilimi</name>
    <dbReference type="NCBI Taxonomy" id="2691042"/>
    <lineage>
        <taxon>Bacteria</taxon>
        <taxon>Pseudomonadati</taxon>
        <taxon>Pseudomonadota</taxon>
        <taxon>Alphaproteobacteria</taxon>
        <taxon>Rhodobacterales</taxon>
        <taxon>Paracoccaceae</taxon>
        <taxon>Kangsaoukella</taxon>
    </lineage>
</organism>
<comment type="subunit">
    <text evidence="8">Homodimer.</text>
</comment>
<evidence type="ECO:0000256" key="1">
    <source>
        <dbReference type="ARBA" id="ARBA00009333"/>
    </source>
</evidence>
<keyword evidence="5 8" id="KW-0560">Oxidoreductase</keyword>
<evidence type="ECO:0000313" key="12">
    <source>
        <dbReference type="EMBL" id="MXQ08642.1"/>
    </source>
</evidence>
<proteinExistence type="inferred from homology"/>
<comment type="caution">
    <text evidence="12">The sequence shown here is derived from an EMBL/GenBank/DDBJ whole genome shotgun (WGS) entry which is preliminary data.</text>
</comment>
<accession>A0A7C9IJ44</accession>
<keyword evidence="13" id="KW-1185">Reference proteome</keyword>
<dbReference type="PANTHER" id="PTHR48105">
    <property type="entry name" value="THIOREDOXIN REDUCTASE 1-RELATED-RELATED"/>
    <property type="match status" value="1"/>
</dbReference>
<dbReference type="EMBL" id="WUPT01000002">
    <property type="protein sequence ID" value="MXQ08642.1"/>
    <property type="molecule type" value="Genomic_DNA"/>
</dbReference>